<geneLocation type="plastid" evidence="1"/>
<proteinExistence type="predicted"/>
<sequence>MLVYVCISAHGFGHGSRQGAILSALHKIKPSWRLVISTPLPNTFLKLAMGGVPFEKRLCYWDVGVIQPSAIEADNAATSRALNTLEDNLPFQLECESRWLRFQQESILIVSDIPPAAADLAKEINAPLIWIGNFGWDDIYSYMGKSFLEKTQKISYKYCQGTGLIRLPFSMAMDWNLPEIQVGLTTSVPRISLYSLAKLIRWRRIPDISRTILIGFGGLKLNNISYQIFDNWKEYHFLVSGVRRDNLQENKPNNVSILPTNVRPLDFMPLCNRMLTKPGYSSFCEAISQGLGLHIVNREGFAEAEVLERGIKAAGYYRFLSPSQFKSGEWELNHLLNIPFARIPIDGANQVALILISTVEKVSRGSLIY</sequence>
<dbReference type="AlphaFoldDB" id="A0A2H4ZP06"/>
<name>A0A2H4ZP06_9EUKA</name>
<organism evidence="1">
    <name type="scientific">Paulinella longichromatophora</name>
    <dbReference type="NCBI Taxonomy" id="1708747"/>
    <lineage>
        <taxon>Eukaryota</taxon>
        <taxon>Sar</taxon>
        <taxon>Rhizaria</taxon>
        <taxon>Cercozoa</taxon>
        <taxon>Imbricatea</taxon>
        <taxon>Silicofilosea</taxon>
        <taxon>Euglyphida</taxon>
        <taxon>Paulinellidae</taxon>
        <taxon>Paulinella</taxon>
    </lineage>
</organism>
<gene>
    <name evidence="1" type="ORF">PLO_268</name>
</gene>
<protein>
    <recommendedName>
        <fullName evidence="2">Glycosyl transferase</fullName>
    </recommendedName>
</protein>
<evidence type="ECO:0000313" key="1">
    <source>
        <dbReference type="EMBL" id="AUG32267.1"/>
    </source>
</evidence>
<dbReference type="InterPro" id="IPR053205">
    <property type="entry name" value="GHMP_kinase_L-arabinokinase"/>
</dbReference>
<dbReference type="EMBL" id="MG264610">
    <property type="protein sequence ID" value="AUG32267.1"/>
    <property type="molecule type" value="Genomic_DNA"/>
</dbReference>
<reference evidence="1" key="1">
    <citation type="submission" date="2017-10" db="EMBL/GenBank/DDBJ databases">
        <title>Paulinella longichromatophora chromatophore genome.</title>
        <authorList>
            <person name="Lhee D."/>
            <person name="Yoon H.S."/>
        </authorList>
    </citation>
    <scope>NUCLEOTIDE SEQUENCE</scope>
</reference>
<dbReference type="PANTHER" id="PTHR38134:SF2">
    <property type="entry name" value="GALACTOKINASE"/>
    <property type="match status" value="1"/>
</dbReference>
<keyword evidence="1" id="KW-0934">Plastid</keyword>
<accession>A0A2H4ZP06</accession>
<dbReference type="PANTHER" id="PTHR38134">
    <property type="entry name" value="SLR1395 PROTEIN"/>
    <property type="match status" value="1"/>
</dbReference>
<evidence type="ECO:0008006" key="2">
    <source>
        <dbReference type="Google" id="ProtNLM"/>
    </source>
</evidence>